<evidence type="ECO:0000259" key="4">
    <source>
        <dbReference type="SMART" id="SM00642"/>
    </source>
</evidence>
<evidence type="ECO:0000256" key="1">
    <source>
        <dbReference type="ARBA" id="ARBA00008061"/>
    </source>
</evidence>
<keyword evidence="3" id="KW-0119">Carbohydrate metabolism</keyword>
<dbReference type="InterPro" id="IPR045857">
    <property type="entry name" value="O16G_dom_2"/>
</dbReference>
<dbReference type="Pfam" id="PF22157">
    <property type="entry name" value="SupH-like_C"/>
    <property type="match status" value="1"/>
</dbReference>
<dbReference type="RefSeq" id="WP_124341456.1">
    <property type="nucleotide sequence ID" value="NZ_BHYL01000037.1"/>
</dbReference>
<protein>
    <recommendedName>
        <fullName evidence="3">Alpha-amylase</fullName>
        <ecNumber evidence="3">3.2.1.1</ecNumber>
    </recommendedName>
</protein>
<dbReference type="Gene3D" id="2.60.40.1180">
    <property type="entry name" value="Golgi alpha-mannosidase II"/>
    <property type="match status" value="1"/>
</dbReference>
<evidence type="ECO:0000313" key="6">
    <source>
        <dbReference type="Proteomes" id="UP000288246"/>
    </source>
</evidence>
<dbReference type="GO" id="GO:0004556">
    <property type="term" value="F:alpha-amylase activity"/>
    <property type="evidence" value="ECO:0007669"/>
    <property type="project" value="UniProtKB-UniRule"/>
</dbReference>
<comment type="catalytic activity">
    <reaction evidence="3">
        <text>Endohydrolysis of (1-&gt;4)-alpha-D-glucosidic linkages in polysaccharides containing three or more (1-&gt;4)-alpha-linked D-glucose units.</text>
        <dbReference type="EC" id="3.2.1.1"/>
    </reaction>
</comment>
<dbReference type="EMBL" id="BHYL01000037">
    <property type="protein sequence ID" value="GCD18905.1"/>
    <property type="molecule type" value="Genomic_DNA"/>
</dbReference>
<dbReference type="SMART" id="SM00642">
    <property type="entry name" value="Aamy"/>
    <property type="match status" value="1"/>
</dbReference>
<dbReference type="InterPro" id="IPR006047">
    <property type="entry name" value="GH13_cat_dom"/>
</dbReference>
<dbReference type="OrthoDB" id="9043248at2"/>
<dbReference type="EC" id="3.2.1.1" evidence="3"/>
<dbReference type="PRINTS" id="PR00110">
    <property type="entry name" value="ALPHAAMYLASE"/>
</dbReference>
<comment type="caution">
    <text evidence="5">The sequence shown here is derived from an EMBL/GenBank/DDBJ whole genome shotgun (WGS) entry which is preliminary data.</text>
</comment>
<dbReference type="Pfam" id="PF00128">
    <property type="entry name" value="Alpha-amylase"/>
    <property type="match status" value="2"/>
</dbReference>
<feature type="domain" description="Glycosyl hydrolase family 13 catalytic" evidence="4">
    <location>
        <begin position="22"/>
        <end position="426"/>
    </location>
</feature>
<dbReference type="SUPFAM" id="SSF51445">
    <property type="entry name" value="(Trans)glycosidases"/>
    <property type="match status" value="1"/>
</dbReference>
<dbReference type="InterPro" id="IPR006046">
    <property type="entry name" value="Alpha_amylase"/>
</dbReference>
<dbReference type="SUPFAM" id="SSF51011">
    <property type="entry name" value="Glycosyl hydrolase domain"/>
    <property type="match status" value="1"/>
</dbReference>
<organism evidence="5 6">
    <name type="scientific">Cellulomonas algicola</name>
    <dbReference type="NCBI Taxonomy" id="2071633"/>
    <lineage>
        <taxon>Bacteria</taxon>
        <taxon>Bacillati</taxon>
        <taxon>Actinomycetota</taxon>
        <taxon>Actinomycetes</taxon>
        <taxon>Micrococcales</taxon>
        <taxon>Cellulomonadaceae</taxon>
        <taxon>Cellulomonas</taxon>
    </lineage>
</organism>
<dbReference type="InterPro" id="IPR013780">
    <property type="entry name" value="Glyco_hydro_b"/>
</dbReference>
<comment type="similarity">
    <text evidence="1 2">Belongs to the glycosyl hydrolase 13 family.</text>
</comment>
<proteinExistence type="inferred from homology"/>
<accession>A0A401UW39</accession>
<dbReference type="PANTHER" id="PTHR10357:SF219">
    <property type="entry name" value="MALTOSE ALPHA-D-GLUCOSYLTRANSFERASE"/>
    <property type="match status" value="1"/>
</dbReference>
<dbReference type="Proteomes" id="UP000288246">
    <property type="component" value="Unassembled WGS sequence"/>
</dbReference>
<dbReference type="Gene3D" id="3.20.20.80">
    <property type="entry name" value="Glycosidases"/>
    <property type="match status" value="1"/>
</dbReference>
<dbReference type="PANTHER" id="PTHR10357">
    <property type="entry name" value="ALPHA-AMYLASE FAMILY MEMBER"/>
    <property type="match status" value="1"/>
</dbReference>
<dbReference type="InterPro" id="IPR054049">
    <property type="entry name" value="SupH-like_C"/>
</dbReference>
<keyword evidence="3" id="KW-0326">Glycosidase</keyword>
<sequence>MRIRDTGDLWWKNAVVYCLDVETYMDWNDDGVGDLPGLVQRIDHLADLGVTCLWLMPFYPTADRDDGYDIIDFFGVDPRLGDAGDLVELIRTARDRGIRVIADLVVNHTSDRHPWFRSARSSVDSPFRDFYVWSATKPPDTSDQVVFPDQETGIWTLDEKTGEYYRHRFYRHQPDLNTANPRVRDAIAKVVGYWAEVGLSGFRVDAVPFFLADAAKGEGDDIERPHDFLKSLRAFLTRRTGDAILMGEVNLPYEEQRQFFGDDDGDGLADGDELTLQFDFVLMQQLYLALARRDAGPVATTLQSRPPIPRDAQWATFVRNHDELTLDKLSDDERAEVFEAFGPDPDMQLYGRGLRRRLPTMLDGDPRRVRMVYSLLFSLPGTPVLFYGEEIGMGENLAAEGRMAVRTPMQWTSERNGGFSRARASRLSGPVVEGGYGPEHVNVADQRRDPGSLLTFVQTLVRRYRESPELGWATDVEILDQPHAAVLAHRSTWQDGSTVALHNLGDEAVEVPLDLPDCVADDDGGPAVRLVDLLHAQEWTCDERGRATVPLDAYGYRWLRVVREDSRRLL</sequence>
<dbReference type="GO" id="GO:0005975">
    <property type="term" value="P:carbohydrate metabolic process"/>
    <property type="evidence" value="ECO:0007669"/>
    <property type="project" value="InterPro"/>
</dbReference>
<reference evidence="5 6" key="1">
    <citation type="submission" date="2018-11" db="EMBL/GenBank/DDBJ databases">
        <title>Draft genome sequence of Cellulomonas takizawaensis strain TKZ-21.</title>
        <authorList>
            <person name="Yamamura H."/>
            <person name="Hayashi T."/>
            <person name="Hamada M."/>
            <person name="Serisawa Y."/>
            <person name="Matsuyama K."/>
            <person name="Nakagawa Y."/>
            <person name="Otoguro M."/>
            <person name="Yanagida F."/>
            <person name="Hayakawa M."/>
        </authorList>
    </citation>
    <scope>NUCLEOTIDE SEQUENCE [LARGE SCALE GENOMIC DNA]</scope>
    <source>
        <strain evidence="5 6">TKZ-21</strain>
    </source>
</reference>
<keyword evidence="6" id="KW-1185">Reference proteome</keyword>
<dbReference type="CDD" id="cd11334">
    <property type="entry name" value="AmyAc_TreS"/>
    <property type="match status" value="1"/>
</dbReference>
<gene>
    <name evidence="5" type="ORF">CTKZ_04670</name>
</gene>
<dbReference type="InterPro" id="IPR017853">
    <property type="entry name" value="GH"/>
</dbReference>
<dbReference type="AlphaFoldDB" id="A0A401UW39"/>
<evidence type="ECO:0000313" key="5">
    <source>
        <dbReference type="EMBL" id="GCD18905.1"/>
    </source>
</evidence>
<evidence type="ECO:0000256" key="2">
    <source>
        <dbReference type="RuleBase" id="RU003615"/>
    </source>
</evidence>
<name>A0A401UW39_9CELL</name>
<evidence type="ECO:0000256" key="3">
    <source>
        <dbReference type="RuleBase" id="RU361134"/>
    </source>
</evidence>
<keyword evidence="3" id="KW-0378">Hydrolase</keyword>
<dbReference type="Gene3D" id="3.90.400.10">
    <property type="entry name" value="Oligo-1,6-glucosidase, Domain 2"/>
    <property type="match status" value="1"/>
</dbReference>
<dbReference type="GO" id="GO:0043169">
    <property type="term" value="F:cation binding"/>
    <property type="evidence" value="ECO:0007669"/>
    <property type="project" value="InterPro"/>
</dbReference>